<protein>
    <submittedName>
        <fullName evidence="1">Uncharacterized protein</fullName>
    </submittedName>
</protein>
<proteinExistence type="predicted"/>
<comment type="caution">
    <text evidence="1">The sequence shown here is derived from an EMBL/GenBank/DDBJ whole genome shotgun (WGS) entry which is preliminary data.</text>
</comment>
<keyword evidence="2" id="KW-1185">Reference proteome</keyword>
<gene>
    <name evidence="1" type="ORF">HGA07_30380</name>
</gene>
<reference evidence="1 2" key="1">
    <citation type="submission" date="2020-04" db="EMBL/GenBank/DDBJ databases">
        <title>MicrobeNet Type strains.</title>
        <authorList>
            <person name="Nicholson A.C."/>
        </authorList>
    </citation>
    <scope>NUCLEOTIDE SEQUENCE [LARGE SCALE GENOMIC DNA]</scope>
    <source>
        <strain evidence="1 2">DSM 44445</strain>
    </source>
</reference>
<evidence type="ECO:0000313" key="1">
    <source>
        <dbReference type="EMBL" id="NKY89878.1"/>
    </source>
</evidence>
<sequence>MKTVIFRWREISDHSAVVNVPDSFDPATATPTALAIAVSEIPDDADSYDAGHIEAVTAAEVDHQPDAEVVNLEAHPAEPAPEQAAATADPAPVLVGWRAQNEDGSGNTYRFGRNCIDCDPTYDPMYRTGVPCRDPQAHAYVTVANWRTFGHRAAVVPVYETAESDPGRSGQL</sequence>
<dbReference type="EMBL" id="JAAXPE010000070">
    <property type="protein sequence ID" value="NKY89878.1"/>
    <property type="molecule type" value="Genomic_DNA"/>
</dbReference>
<evidence type="ECO:0000313" key="2">
    <source>
        <dbReference type="Proteomes" id="UP000523447"/>
    </source>
</evidence>
<dbReference type="AlphaFoldDB" id="A0A7X6M3T8"/>
<accession>A0A7X6M3T8</accession>
<dbReference type="RefSeq" id="WP_040723219.1">
    <property type="nucleotide sequence ID" value="NZ_CAWPHS010000068.1"/>
</dbReference>
<organism evidence="1 2">
    <name type="scientific">Nocardia veterana</name>
    <dbReference type="NCBI Taxonomy" id="132249"/>
    <lineage>
        <taxon>Bacteria</taxon>
        <taxon>Bacillati</taxon>
        <taxon>Actinomycetota</taxon>
        <taxon>Actinomycetes</taxon>
        <taxon>Mycobacteriales</taxon>
        <taxon>Nocardiaceae</taxon>
        <taxon>Nocardia</taxon>
    </lineage>
</organism>
<name>A0A7X6M3T8_9NOCA</name>
<dbReference type="Proteomes" id="UP000523447">
    <property type="component" value="Unassembled WGS sequence"/>
</dbReference>